<evidence type="ECO:0000259" key="3">
    <source>
        <dbReference type="Pfam" id="PF19343"/>
    </source>
</evidence>
<protein>
    <submittedName>
        <fullName evidence="4">Uncharacterized protein</fullName>
    </submittedName>
</protein>
<dbReference type="Pfam" id="PF14613">
    <property type="entry name" value="HAM1_C"/>
    <property type="match status" value="1"/>
</dbReference>
<dbReference type="OrthoDB" id="19394at2759"/>
<dbReference type="InterPro" id="IPR027842">
    <property type="entry name" value="HAM1-like_C"/>
</dbReference>
<dbReference type="AlphaFoldDB" id="A0A8H5FPV8"/>
<feature type="region of interest" description="Disordered" evidence="1">
    <location>
        <begin position="705"/>
        <end position="728"/>
    </location>
</feature>
<feature type="domain" description="HAM1-like C-terminal" evidence="2">
    <location>
        <begin position="642"/>
        <end position="788"/>
    </location>
</feature>
<evidence type="ECO:0000313" key="4">
    <source>
        <dbReference type="EMBL" id="KAF5344323.1"/>
    </source>
</evidence>
<evidence type="ECO:0000313" key="5">
    <source>
        <dbReference type="Proteomes" id="UP000559027"/>
    </source>
</evidence>
<evidence type="ECO:0000256" key="1">
    <source>
        <dbReference type="SAM" id="MobiDB-lite"/>
    </source>
</evidence>
<feature type="region of interest" description="Disordered" evidence="1">
    <location>
        <begin position="766"/>
        <end position="915"/>
    </location>
</feature>
<feature type="compositionally biased region" description="Basic and acidic residues" evidence="1">
    <location>
        <begin position="204"/>
        <end position="220"/>
    </location>
</feature>
<dbReference type="PANTHER" id="PTHR31138:SF1">
    <property type="entry name" value="PDZ DOMAIN-CONTAINING PROTEIN"/>
    <property type="match status" value="1"/>
</dbReference>
<feature type="region of interest" description="Disordered" evidence="1">
    <location>
        <begin position="150"/>
        <end position="256"/>
    </location>
</feature>
<gene>
    <name evidence="4" type="ORF">D9756_011321</name>
</gene>
<dbReference type="EMBL" id="JAACJO010000067">
    <property type="protein sequence ID" value="KAF5344323.1"/>
    <property type="molecule type" value="Genomic_DNA"/>
</dbReference>
<dbReference type="PANTHER" id="PTHR31138">
    <property type="entry name" value="CHROMOSOME 19, WHOLE GENOME SHOTGUN SEQUENCE"/>
    <property type="match status" value="1"/>
</dbReference>
<organism evidence="4 5">
    <name type="scientific">Leucocoprinus leucothites</name>
    <dbReference type="NCBI Taxonomy" id="201217"/>
    <lineage>
        <taxon>Eukaryota</taxon>
        <taxon>Fungi</taxon>
        <taxon>Dikarya</taxon>
        <taxon>Basidiomycota</taxon>
        <taxon>Agaricomycotina</taxon>
        <taxon>Agaricomycetes</taxon>
        <taxon>Agaricomycetidae</taxon>
        <taxon>Agaricales</taxon>
        <taxon>Agaricineae</taxon>
        <taxon>Agaricaceae</taxon>
        <taxon>Leucocoprinus</taxon>
    </lineage>
</organism>
<proteinExistence type="predicted"/>
<name>A0A8H5FPV8_9AGAR</name>
<dbReference type="Pfam" id="PF19343">
    <property type="entry name" value="HAM1_N"/>
    <property type="match status" value="1"/>
</dbReference>
<feature type="compositionally biased region" description="Basic and acidic residues" evidence="1">
    <location>
        <begin position="238"/>
        <end position="256"/>
    </location>
</feature>
<feature type="domain" description="HAM1-like N-terminal" evidence="3">
    <location>
        <begin position="4"/>
        <end position="630"/>
    </location>
</feature>
<accession>A0A8H5FPV8</accession>
<comment type="caution">
    <text evidence="4">The sequence shown here is derived from an EMBL/GenBank/DDBJ whole genome shotgun (WGS) entry which is preliminary data.</text>
</comment>
<dbReference type="InterPro" id="IPR045967">
    <property type="entry name" value="HAM1-like_N"/>
</dbReference>
<dbReference type="Gene3D" id="3.15.10.10">
    <property type="entry name" value="Bactericidal permeability-increasing protein, domain 1"/>
    <property type="match status" value="1"/>
</dbReference>
<dbReference type="Proteomes" id="UP000559027">
    <property type="component" value="Unassembled WGS sequence"/>
</dbReference>
<sequence>MHCIRLYGAIEAFRQGRLPTNKQLNDGLQYIRDNEPVEVEKLSPDGRKLISDTRDIINTTRLILQEKNADELLQNFVWHTRDIDRDAIAPGDVEQRLPVDKETARSDSQQAVKHLRTLLHIVLTNSEARKLFSDFSVIGRDLLSKSASKAAETLAPSEEALRRAEEVGPDNEFVTEGGRRVGPEETPVLEARVPGTDSTIRRHPHEDEAFVHTQEGERRPMSNVRQEATTRAGDLVEEGMRRGDRVGDEAHSRARGHVEDIQEAEQPEAEARAKKTGFMGKMKDMTHKDKAQEHYDRGHRFLTEEYFPEERREQFIFRGKKVVLECQRHDDYQESIRWLLSYIEDYAKHGRHIATNGQSTGKSAFSEPRVDLSLREVRTLLERFANNTSIDGIIDAANVLIDDSRRDPELRRWFKDVDGYIRRVLLEPGYILDKGCNQQGSELRENGRRFYDDKYRSQFDNLFNNVSAWFKAMGEDPLNKQFGEDWARLTKDLLFDSEGSLKFKPELWNDIRKVILPQIGYVPIPRIEYTDESLDLVLENLALQGSNLFPNIISLEAQNYIKFSPYNAIADDNRHRITLHLEQMQADMRDVAFYYRMKSGLKMKDSGLADVLLGGRGLSSTIVLRSTTRDKSSVFEVEDVQVKVDSLKFSIRDAKHNILYKTIKPLATGLVKKQIQKAIKDALVTGLEYIDGQLVTVRDRMQTAKETEGESRTDVLKEHKKKEAEIKEGEKTSQFKIVANKRDSILAPVGHPRGWIHLTEEREKAAVHGTEWRSEAFDLENRNRDTSAPQTGTPTGIAGPAATGQDRRKAPGETQPSASGGAAPMINTNIPGPEIAGSGDRVRVVQPAHPDSAADGHMHGHPGHSQKDHREAAVMSEPSTHTPGTKDSGAAMAKEKLQQQQRETMTGATRPTHVN</sequence>
<evidence type="ECO:0000259" key="2">
    <source>
        <dbReference type="Pfam" id="PF14613"/>
    </source>
</evidence>
<feature type="compositionally biased region" description="Polar residues" evidence="1">
    <location>
        <begin position="898"/>
        <end position="915"/>
    </location>
</feature>
<keyword evidence="5" id="KW-1185">Reference proteome</keyword>
<reference evidence="4 5" key="1">
    <citation type="journal article" date="2020" name="ISME J.">
        <title>Uncovering the hidden diversity of litter-decomposition mechanisms in mushroom-forming fungi.</title>
        <authorList>
            <person name="Floudas D."/>
            <person name="Bentzer J."/>
            <person name="Ahren D."/>
            <person name="Johansson T."/>
            <person name="Persson P."/>
            <person name="Tunlid A."/>
        </authorList>
    </citation>
    <scope>NUCLEOTIDE SEQUENCE [LARGE SCALE GENOMIC DNA]</scope>
    <source>
        <strain evidence="4 5">CBS 146.42</strain>
    </source>
</reference>
<feature type="compositionally biased region" description="Basic and acidic residues" evidence="1">
    <location>
        <begin position="766"/>
        <end position="785"/>
    </location>
</feature>